<comment type="caution">
    <text evidence="1">The sequence shown here is derived from an EMBL/GenBank/DDBJ whole genome shotgun (WGS) entry which is preliminary data.</text>
</comment>
<dbReference type="EMBL" id="ASGP02000004">
    <property type="protein sequence ID" value="KAH9510900.1"/>
    <property type="molecule type" value="Genomic_DNA"/>
</dbReference>
<gene>
    <name evidence="1" type="ORF">DERF_009397</name>
</gene>
<evidence type="ECO:0000313" key="2">
    <source>
        <dbReference type="Proteomes" id="UP000790347"/>
    </source>
</evidence>
<reference evidence="1" key="1">
    <citation type="submission" date="2013-05" db="EMBL/GenBank/DDBJ databases">
        <authorList>
            <person name="Yim A.K.Y."/>
            <person name="Chan T.F."/>
            <person name="Ji K.M."/>
            <person name="Liu X.Y."/>
            <person name="Zhou J.W."/>
            <person name="Li R.Q."/>
            <person name="Yang K.Y."/>
            <person name="Li J."/>
            <person name="Li M."/>
            <person name="Law P.T.W."/>
            <person name="Wu Y.L."/>
            <person name="Cai Z.L."/>
            <person name="Qin H."/>
            <person name="Bao Y."/>
            <person name="Leung R.K.K."/>
            <person name="Ng P.K.S."/>
            <person name="Zou J."/>
            <person name="Zhong X.J."/>
            <person name="Ran P.X."/>
            <person name="Zhong N.S."/>
            <person name="Liu Z.G."/>
            <person name="Tsui S.K.W."/>
        </authorList>
    </citation>
    <scope>NUCLEOTIDE SEQUENCE</scope>
    <source>
        <strain evidence="1">Derf</strain>
        <tissue evidence="1">Whole organism</tissue>
    </source>
</reference>
<proteinExistence type="predicted"/>
<keyword evidence="2" id="KW-1185">Reference proteome</keyword>
<protein>
    <submittedName>
        <fullName evidence="1">Uncharacterized protein</fullName>
    </submittedName>
</protein>
<sequence length="93" mass="10952">MLNQLQSLEIVNYLQDMTQITLTSWVLIISNYAHDVISNEKCSIRCVPNRIIKPLLQMVIKMNNRHFKIDKWKYEQQATTNTNTMTATIIIRI</sequence>
<name>A0A922HV04_DERFA</name>
<dbReference type="Proteomes" id="UP000790347">
    <property type="component" value="Unassembled WGS sequence"/>
</dbReference>
<organism evidence="1 2">
    <name type="scientific">Dermatophagoides farinae</name>
    <name type="common">American house dust mite</name>
    <dbReference type="NCBI Taxonomy" id="6954"/>
    <lineage>
        <taxon>Eukaryota</taxon>
        <taxon>Metazoa</taxon>
        <taxon>Ecdysozoa</taxon>
        <taxon>Arthropoda</taxon>
        <taxon>Chelicerata</taxon>
        <taxon>Arachnida</taxon>
        <taxon>Acari</taxon>
        <taxon>Acariformes</taxon>
        <taxon>Sarcoptiformes</taxon>
        <taxon>Astigmata</taxon>
        <taxon>Psoroptidia</taxon>
        <taxon>Analgoidea</taxon>
        <taxon>Pyroglyphidae</taxon>
        <taxon>Dermatophagoidinae</taxon>
        <taxon>Dermatophagoides</taxon>
    </lineage>
</organism>
<reference evidence="1" key="2">
    <citation type="journal article" date="2022" name="Res Sq">
        <title>Comparative Genomics Reveals Insights into the Divergent Evolution of Astigmatic Mites and Household Pest Adaptations.</title>
        <authorList>
            <person name="Xiong Q."/>
            <person name="Wan A.T.-Y."/>
            <person name="Liu X.-Y."/>
            <person name="Fung C.S.-H."/>
            <person name="Xiao X."/>
            <person name="Malainual N."/>
            <person name="Hou J."/>
            <person name="Wang L."/>
            <person name="Wang M."/>
            <person name="Yang K."/>
            <person name="Cui Y."/>
            <person name="Leung E."/>
            <person name="Nong W."/>
            <person name="Shin S.-K."/>
            <person name="Au S."/>
            <person name="Jeong K.Y."/>
            <person name="Chew F.T."/>
            <person name="Hui J."/>
            <person name="Leung T.F."/>
            <person name="Tungtrongchitr A."/>
            <person name="Zhong N."/>
            <person name="Liu Z."/>
            <person name="Tsui S."/>
        </authorList>
    </citation>
    <scope>NUCLEOTIDE SEQUENCE</scope>
    <source>
        <strain evidence="1">Derf</strain>
        <tissue evidence="1">Whole organism</tissue>
    </source>
</reference>
<evidence type="ECO:0000313" key="1">
    <source>
        <dbReference type="EMBL" id="KAH9510900.1"/>
    </source>
</evidence>
<dbReference type="AlphaFoldDB" id="A0A922HV04"/>
<accession>A0A922HV04</accession>